<feature type="transmembrane region" description="Helical" evidence="8">
    <location>
        <begin position="189"/>
        <end position="214"/>
    </location>
</feature>
<feature type="transmembrane region" description="Helical" evidence="8">
    <location>
        <begin position="20"/>
        <end position="44"/>
    </location>
</feature>
<dbReference type="SUPFAM" id="SSF161098">
    <property type="entry name" value="MetI-like"/>
    <property type="match status" value="1"/>
</dbReference>
<dbReference type="Gene3D" id="1.10.3720.10">
    <property type="entry name" value="MetI-like"/>
    <property type="match status" value="1"/>
</dbReference>
<evidence type="ECO:0000256" key="5">
    <source>
        <dbReference type="ARBA" id="ARBA00022692"/>
    </source>
</evidence>
<dbReference type="GeneID" id="61064987"/>
<dbReference type="RefSeq" id="WP_002849815.1">
    <property type="nucleotide sequence ID" value="NZ_AABUZP020000005.1"/>
</dbReference>
<comment type="subcellular location">
    <subcellularLocation>
        <location evidence="1">Cell inner membrane</location>
        <topology evidence="1">Multi-pass membrane protein</topology>
    </subcellularLocation>
    <subcellularLocation>
        <location evidence="8">Cell membrane</location>
        <topology evidence="8">Multi-pass membrane protein</topology>
    </subcellularLocation>
</comment>
<keyword evidence="3 8" id="KW-0813">Transport</keyword>
<evidence type="ECO:0000313" key="15">
    <source>
        <dbReference type="Proteomes" id="UP000557842"/>
    </source>
</evidence>
<dbReference type="InterPro" id="IPR043429">
    <property type="entry name" value="ArtM/GltK/GlnP/TcyL/YhdX-like"/>
</dbReference>
<evidence type="ECO:0000313" key="13">
    <source>
        <dbReference type="EMBL" id="EAK0467883.1"/>
    </source>
</evidence>
<dbReference type="PROSITE" id="PS50928">
    <property type="entry name" value="ABC_TM1"/>
    <property type="match status" value="1"/>
</dbReference>
<dbReference type="PANTHER" id="PTHR30614:SF41">
    <property type="entry name" value="INNER MEMBRANE AMINO-ACID ABC TRANSPORTER PERMEASE PROTEIN YHDY"/>
    <property type="match status" value="1"/>
</dbReference>
<comment type="similarity">
    <text evidence="2">Belongs to the binding-protein-dependent transport system permease family. HisMQ subfamily.</text>
</comment>
<evidence type="ECO:0000259" key="9">
    <source>
        <dbReference type="PROSITE" id="PS50928"/>
    </source>
</evidence>
<feature type="domain" description="ABC transmembrane type-1" evidence="9">
    <location>
        <begin position="17"/>
        <end position="211"/>
    </location>
</feature>
<protein>
    <submittedName>
        <fullName evidence="13">Amino acid ABC transporter permease</fullName>
    </submittedName>
</protein>
<dbReference type="NCBIfam" id="TIGR01726">
    <property type="entry name" value="HEQRo_perm_3TM"/>
    <property type="match status" value="1"/>
</dbReference>
<dbReference type="InterPro" id="IPR010065">
    <property type="entry name" value="AA_ABC_transptr_permease_3TM"/>
</dbReference>
<comment type="caution">
    <text evidence="13">The sequence shown here is derived from an EMBL/GenBank/DDBJ whole genome shotgun (WGS) entry which is preliminary data.</text>
</comment>
<dbReference type="InterPro" id="IPR000515">
    <property type="entry name" value="MetI-like"/>
</dbReference>
<organism evidence="13">
    <name type="scientific">Campylobacter fetus</name>
    <dbReference type="NCBI Taxonomy" id="196"/>
    <lineage>
        <taxon>Bacteria</taxon>
        <taxon>Pseudomonadati</taxon>
        <taxon>Campylobacterota</taxon>
        <taxon>Epsilonproteobacteria</taxon>
        <taxon>Campylobacterales</taxon>
        <taxon>Campylobacteraceae</taxon>
        <taxon>Campylobacter</taxon>
    </lineage>
</organism>
<keyword evidence="6 8" id="KW-1133">Transmembrane helix</keyword>
<keyword evidence="4" id="KW-1003">Cell membrane</keyword>
<evidence type="ECO:0000256" key="3">
    <source>
        <dbReference type="ARBA" id="ARBA00022448"/>
    </source>
</evidence>
<evidence type="ECO:0000256" key="7">
    <source>
        <dbReference type="ARBA" id="ARBA00023136"/>
    </source>
</evidence>
<evidence type="ECO:0000313" key="12">
    <source>
        <dbReference type="EMBL" id="EAK0452341.1"/>
    </source>
</evidence>
<evidence type="ECO:0000313" key="11">
    <source>
        <dbReference type="EMBL" id="EAI8859622.1"/>
    </source>
</evidence>
<dbReference type="Pfam" id="PF00528">
    <property type="entry name" value="BPD_transp_1"/>
    <property type="match status" value="1"/>
</dbReference>
<reference evidence="13 15" key="1">
    <citation type="submission" date="2018-05" db="EMBL/GenBank/DDBJ databases">
        <authorList>
            <consortium name="PulseNet: The National Subtyping Network for Foodborne Disease Surveillance"/>
            <person name="Tarr C.L."/>
            <person name="Trees E."/>
            <person name="Katz L.S."/>
            <person name="Carleton-Romer H.A."/>
            <person name="Stroika S."/>
            <person name="Kucerova Z."/>
            <person name="Roache K.F."/>
            <person name="Sabol A.L."/>
            <person name="Besser J."/>
            <person name="Gerner-Smidt P."/>
        </authorList>
    </citation>
    <scope>NUCLEOTIDE SEQUENCE</scope>
    <source>
        <strain evidence="12">2014D-0197</strain>
        <strain evidence="10 15">2016D-0221</strain>
        <strain evidence="13">D4313</strain>
        <strain evidence="11 14">PNUSAC001503</strain>
    </source>
</reference>
<dbReference type="InterPro" id="IPR035906">
    <property type="entry name" value="MetI-like_sf"/>
</dbReference>
<dbReference type="GO" id="GO:0006865">
    <property type="term" value="P:amino acid transport"/>
    <property type="evidence" value="ECO:0007669"/>
    <property type="project" value="TreeGrafter"/>
</dbReference>
<evidence type="ECO:0000313" key="14">
    <source>
        <dbReference type="Proteomes" id="UP000535509"/>
    </source>
</evidence>
<dbReference type="EMBL" id="AACCXK010000002">
    <property type="protein sequence ID" value="EAK0452341.1"/>
    <property type="molecule type" value="Genomic_DNA"/>
</dbReference>
<evidence type="ECO:0000256" key="8">
    <source>
        <dbReference type="RuleBase" id="RU363032"/>
    </source>
</evidence>
<evidence type="ECO:0000256" key="6">
    <source>
        <dbReference type="ARBA" id="ARBA00022989"/>
    </source>
</evidence>
<sequence>MEAVLNYINLKNLLYGLSLTLIMAFFAAVGSIIFGSILAVMRNYGNKFIRGIAGAYVEIYRNTPLLLWMYAGCFVLPTIFSFLQGFSYAVLGTIGLFLYTSSVMSEIIRGGLNSIPKGQFEAAASQGFGFFYTLYKIIFPQTIKKATPAILSQVITTVKDTSFMAGLGVYELTNQSKLILASLKEFSHILAVIGLVAAMYFIVCFSLSIIVRYYNTRTTY</sequence>
<dbReference type="GO" id="GO:0022857">
    <property type="term" value="F:transmembrane transporter activity"/>
    <property type="evidence" value="ECO:0007669"/>
    <property type="project" value="InterPro"/>
</dbReference>
<evidence type="ECO:0000256" key="1">
    <source>
        <dbReference type="ARBA" id="ARBA00004429"/>
    </source>
</evidence>
<keyword evidence="14" id="KW-1185">Reference proteome</keyword>
<dbReference type="AlphaFoldDB" id="A0A5L4ICF2"/>
<dbReference type="Proteomes" id="UP000557842">
    <property type="component" value="Unassembled WGS sequence"/>
</dbReference>
<dbReference type="EMBL" id="AABTCC010000022">
    <property type="protein sequence ID" value="EAI8859622.1"/>
    <property type="molecule type" value="Genomic_DNA"/>
</dbReference>
<name>A0A5L4ICF2_CAMFE</name>
<dbReference type="GO" id="GO:0043190">
    <property type="term" value="C:ATP-binding cassette (ABC) transporter complex"/>
    <property type="evidence" value="ECO:0007669"/>
    <property type="project" value="InterPro"/>
</dbReference>
<dbReference type="CDD" id="cd06261">
    <property type="entry name" value="TM_PBP2"/>
    <property type="match status" value="1"/>
</dbReference>
<accession>A0A5L4ICF2</accession>
<keyword evidence="7 8" id="KW-0472">Membrane</keyword>
<proteinExistence type="inferred from homology"/>
<evidence type="ECO:0000256" key="4">
    <source>
        <dbReference type="ARBA" id="ARBA00022475"/>
    </source>
</evidence>
<keyword evidence="5 8" id="KW-0812">Transmembrane</keyword>
<dbReference type="PANTHER" id="PTHR30614">
    <property type="entry name" value="MEMBRANE COMPONENT OF AMINO ACID ABC TRANSPORTER"/>
    <property type="match status" value="1"/>
</dbReference>
<feature type="transmembrane region" description="Helical" evidence="8">
    <location>
        <begin position="65"/>
        <end position="83"/>
    </location>
</feature>
<gene>
    <name evidence="12" type="ORF">AAH17_01510</name>
    <name evidence="13" type="ORF">AAH24_00645</name>
    <name evidence="10" type="ORF">BVH53_04260</name>
    <name evidence="11" type="ORF">CX802_07270</name>
</gene>
<dbReference type="EMBL" id="AABQDW010000005">
    <property type="protein sequence ID" value="EAI5407910.1"/>
    <property type="molecule type" value="Genomic_DNA"/>
</dbReference>
<evidence type="ECO:0000313" key="10">
    <source>
        <dbReference type="EMBL" id="EAI5407910.1"/>
    </source>
</evidence>
<dbReference type="EMBL" id="AACCXM010000001">
    <property type="protein sequence ID" value="EAK0467883.1"/>
    <property type="molecule type" value="Genomic_DNA"/>
</dbReference>
<dbReference type="OMA" id="LRDPFWC"/>
<dbReference type="Proteomes" id="UP000535509">
    <property type="component" value="Unassembled WGS sequence"/>
</dbReference>
<evidence type="ECO:0000256" key="2">
    <source>
        <dbReference type="ARBA" id="ARBA00010072"/>
    </source>
</evidence>